<feature type="compositionally biased region" description="Low complexity" evidence="1">
    <location>
        <begin position="141"/>
        <end position="163"/>
    </location>
</feature>
<name>A0A087D7P4_9BIFI</name>
<evidence type="ECO:0000256" key="1">
    <source>
        <dbReference type="SAM" id="MobiDB-lite"/>
    </source>
</evidence>
<dbReference type="PANTHER" id="PTHR30050:SF4">
    <property type="entry name" value="ATP-BINDING PROTEIN RV3427C IN INSERTION SEQUENCE-RELATED"/>
    <property type="match status" value="1"/>
</dbReference>
<keyword evidence="3" id="KW-0067">ATP-binding</keyword>
<evidence type="ECO:0000313" key="4">
    <source>
        <dbReference type="Proteomes" id="UP000029066"/>
    </source>
</evidence>
<feature type="domain" description="IstB-like ATP-binding" evidence="2">
    <location>
        <begin position="9"/>
        <end position="100"/>
    </location>
</feature>
<keyword evidence="3" id="KW-0547">Nucleotide-binding</keyword>
<dbReference type="Pfam" id="PF01695">
    <property type="entry name" value="IstB_IS21"/>
    <property type="match status" value="1"/>
</dbReference>
<comment type="caution">
    <text evidence="3">The sequence shown here is derived from an EMBL/GenBank/DDBJ whole genome shotgun (WGS) entry which is preliminary data.</text>
</comment>
<dbReference type="STRING" id="1437607.BISA_2299"/>
<dbReference type="GO" id="GO:0005524">
    <property type="term" value="F:ATP binding"/>
    <property type="evidence" value="ECO:0007669"/>
    <property type="project" value="UniProtKB-KW"/>
</dbReference>
<organism evidence="3 4">
    <name type="scientific">Bifidobacterium saguini DSM 23967</name>
    <dbReference type="NCBI Taxonomy" id="1437607"/>
    <lineage>
        <taxon>Bacteria</taxon>
        <taxon>Bacillati</taxon>
        <taxon>Actinomycetota</taxon>
        <taxon>Actinomycetes</taxon>
        <taxon>Bifidobacteriales</taxon>
        <taxon>Bifidobacteriaceae</taxon>
        <taxon>Bifidobacterium</taxon>
    </lineage>
</organism>
<feature type="compositionally biased region" description="Low complexity" evidence="1">
    <location>
        <begin position="99"/>
        <end position="117"/>
    </location>
</feature>
<accession>A0A087D7P4</accession>
<protein>
    <submittedName>
        <fullName evidence="3">IstB-like ATP-binding protein</fullName>
    </submittedName>
</protein>
<dbReference type="InterPro" id="IPR027417">
    <property type="entry name" value="P-loop_NTPase"/>
</dbReference>
<dbReference type="CDD" id="cd00009">
    <property type="entry name" value="AAA"/>
    <property type="match status" value="1"/>
</dbReference>
<reference evidence="3 4" key="1">
    <citation type="submission" date="2014-03" db="EMBL/GenBank/DDBJ databases">
        <title>Genomics of Bifidobacteria.</title>
        <authorList>
            <person name="Ventura M."/>
            <person name="Milani C."/>
            <person name="Lugli G.A."/>
        </authorList>
    </citation>
    <scope>NUCLEOTIDE SEQUENCE [LARGE SCALE GENOMIC DNA]</scope>
    <source>
        <strain evidence="3 4">DSM 23967</strain>
    </source>
</reference>
<dbReference type="AlphaFoldDB" id="A0A087D7P4"/>
<dbReference type="GO" id="GO:0006260">
    <property type="term" value="P:DNA replication"/>
    <property type="evidence" value="ECO:0007669"/>
    <property type="project" value="TreeGrafter"/>
</dbReference>
<evidence type="ECO:0000313" key="3">
    <source>
        <dbReference type="EMBL" id="KFI91544.1"/>
    </source>
</evidence>
<dbReference type="EMBL" id="JGZN01000015">
    <property type="protein sequence ID" value="KFI91544.1"/>
    <property type="molecule type" value="Genomic_DNA"/>
</dbReference>
<proteinExistence type="predicted"/>
<dbReference type="Proteomes" id="UP000029066">
    <property type="component" value="Unassembled WGS sequence"/>
</dbReference>
<sequence>MPADWGRAQLESLEFVDKREDLVLYGPVGGGKSHLAIAIGRLTCAQGIPVRFFTTTGPLMRLRRAQQEHRLDRELAAIGKARLLIIDEFGYLPVDEEGAASSSRSSATATRQGASSTPPTSNSRDGDASSATRTWPPPSSTAPSTTDDSSDSRAAPTAANTPS</sequence>
<dbReference type="InterPro" id="IPR002611">
    <property type="entry name" value="IstB_ATP-bd"/>
</dbReference>
<dbReference type="SUPFAM" id="SSF52540">
    <property type="entry name" value="P-loop containing nucleoside triphosphate hydrolases"/>
    <property type="match status" value="1"/>
</dbReference>
<evidence type="ECO:0000259" key="2">
    <source>
        <dbReference type="Pfam" id="PF01695"/>
    </source>
</evidence>
<dbReference type="Gene3D" id="3.40.50.300">
    <property type="entry name" value="P-loop containing nucleotide triphosphate hydrolases"/>
    <property type="match status" value="1"/>
</dbReference>
<feature type="region of interest" description="Disordered" evidence="1">
    <location>
        <begin position="97"/>
        <end position="163"/>
    </location>
</feature>
<gene>
    <name evidence="3" type="ORF">BISA_2299</name>
</gene>
<dbReference type="PANTHER" id="PTHR30050">
    <property type="entry name" value="CHROMOSOMAL REPLICATION INITIATOR PROTEIN DNAA"/>
    <property type="match status" value="1"/>
</dbReference>